<dbReference type="Proteomes" id="UP001164929">
    <property type="component" value="Chromosome 2"/>
</dbReference>
<feature type="compositionally biased region" description="Polar residues" evidence="1">
    <location>
        <begin position="28"/>
        <end position="40"/>
    </location>
</feature>
<organism evidence="2 3">
    <name type="scientific">Populus alba x Populus x berolinensis</name>
    <dbReference type="NCBI Taxonomy" id="444605"/>
    <lineage>
        <taxon>Eukaryota</taxon>
        <taxon>Viridiplantae</taxon>
        <taxon>Streptophyta</taxon>
        <taxon>Embryophyta</taxon>
        <taxon>Tracheophyta</taxon>
        <taxon>Spermatophyta</taxon>
        <taxon>Magnoliopsida</taxon>
        <taxon>eudicotyledons</taxon>
        <taxon>Gunneridae</taxon>
        <taxon>Pentapetalae</taxon>
        <taxon>rosids</taxon>
        <taxon>fabids</taxon>
        <taxon>Malpighiales</taxon>
        <taxon>Salicaceae</taxon>
        <taxon>Saliceae</taxon>
        <taxon>Populus</taxon>
    </lineage>
</organism>
<dbReference type="PANTHER" id="PTHR36775">
    <property type="entry name" value="LYR MOTIF PROTEIN"/>
    <property type="match status" value="1"/>
</dbReference>
<sequence>MSHNSRQSIDSCTLQLHSWRPFLGSDPTTSYKPHASSPTLTKRPCLSDRSTSFPSNVDSIDLSKLTLLEDDHNNTNNKPAPAVTSRPYKRGTLRLIQRKRRRRGSRSVSGRSSDRSGTRRCCSVGAASAAHGTCSDFHVAVGTDSSGELFVNGDANWASDVSQTKNSVNEREGKENLLGVGNVIVNLDSESGYGSEPGYRGDAEFGYGDEVDEEEDDARLLFWGHHFQDSKMEMVGENTFDSKSHHRCRRKKHDCSRMVDSSLISAAEVGFSPYSVAFMHLLYADQSTNLLVYTSATCPSGAFAYFLDVALHSNHSFFPSMLLPSQLCIREEHCDVSLLHFYCALLEYERSWHKFDVIKFDTPNPATWLSVALTDEDTSWDGFEDQDSKLVKKLQNQVRALGCSYDGHWRLTWSLTSGPVGLVEESNEKC</sequence>
<comment type="caution">
    <text evidence="2">The sequence shown here is derived from an EMBL/GenBank/DDBJ whole genome shotgun (WGS) entry which is preliminary data.</text>
</comment>
<keyword evidence="3" id="KW-1185">Reference proteome</keyword>
<name>A0AAD6RG89_9ROSI</name>
<dbReference type="EMBL" id="JAQIZT010000002">
    <property type="protein sequence ID" value="KAJ7008298.1"/>
    <property type="molecule type" value="Genomic_DNA"/>
</dbReference>
<evidence type="ECO:0000313" key="2">
    <source>
        <dbReference type="EMBL" id="KAJ7008298.1"/>
    </source>
</evidence>
<reference evidence="2" key="1">
    <citation type="journal article" date="2023" name="Mol. Ecol. Resour.">
        <title>Chromosome-level genome assembly of a triploid poplar Populus alba 'Berolinensis'.</title>
        <authorList>
            <person name="Chen S."/>
            <person name="Yu Y."/>
            <person name="Wang X."/>
            <person name="Wang S."/>
            <person name="Zhang T."/>
            <person name="Zhou Y."/>
            <person name="He R."/>
            <person name="Meng N."/>
            <person name="Wang Y."/>
            <person name="Liu W."/>
            <person name="Liu Z."/>
            <person name="Liu J."/>
            <person name="Guo Q."/>
            <person name="Huang H."/>
            <person name="Sederoff R.R."/>
            <person name="Wang G."/>
            <person name="Qu G."/>
            <person name="Chen S."/>
        </authorList>
    </citation>
    <scope>NUCLEOTIDE SEQUENCE</scope>
    <source>
        <strain evidence="2">SC-2020</strain>
    </source>
</reference>
<dbReference type="PANTHER" id="PTHR36775:SF1">
    <property type="entry name" value="LYR MOTIF PROTEIN"/>
    <property type="match status" value="1"/>
</dbReference>
<evidence type="ECO:0000256" key="1">
    <source>
        <dbReference type="SAM" id="MobiDB-lite"/>
    </source>
</evidence>
<proteinExistence type="predicted"/>
<evidence type="ECO:0000313" key="3">
    <source>
        <dbReference type="Proteomes" id="UP001164929"/>
    </source>
</evidence>
<gene>
    <name evidence="2" type="ORF">NC653_007094</name>
</gene>
<feature type="region of interest" description="Disordered" evidence="1">
    <location>
        <begin position="69"/>
        <end position="120"/>
    </location>
</feature>
<feature type="region of interest" description="Disordered" evidence="1">
    <location>
        <begin position="28"/>
        <end position="53"/>
    </location>
</feature>
<accession>A0AAD6RG89</accession>
<dbReference type="AlphaFoldDB" id="A0AAD6RG89"/>
<protein>
    <submittedName>
        <fullName evidence="2">Uncharacterized protein</fullName>
    </submittedName>
</protein>
<feature type="compositionally biased region" description="Basic residues" evidence="1">
    <location>
        <begin position="87"/>
        <end position="105"/>
    </location>
</feature>